<name>A0ABU8R3T5_9PSED</name>
<dbReference type="Proteomes" id="UP001377692">
    <property type="component" value="Unassembled WGS sequence"/>
</dbReference>
<proteinExistence type="predicted"/>
<protein>
    <submittedName>
        <fullName evidence="1">Uncharacterized protein</fullName>
    </submittedName>
</protein>
<keyword evidence="2" id="KW-1185">Reference proteome</keyword>
<accession>A0ABU8R3T5</accession>
<evidence type="ECO:0000313" key="2">
    <source>
        <dbReference type="Proteomes" id="UP001377692"/>
    </source>
</evidence>
<dbReference type="RefSeq" id="WP_225935663.1">
    <property type="nucleotide sequence ID" value="NZ_JABWRY020000001.1"/>
</dbReference>
<evidence type="ECO:0000313" key="1">
    <source>
        <dbReference type="EMBL" id="MEJ5904538.1"/>
    </source>
</evidence>
<comment type="caution">
    <text evidence="1">The sequence shown here is derived from an EMBL/GenBank/DDBJ whole genome shotgun (WGS) entry which is preliminary data.</text>
</comment>
<reference evidence="1 2" key="1">
    <citation type="submission" date="2024-02" db="EMBL/GenBank/DDBJ databases">
        <title>Identification of pathogenicity and growth-promoting functions of Pseudomonas putida variants.</title>
        <authorList>
            <person name="Sun J."/>
        </authorList>
    </citation>
    <scope>NUCLEOTIDE SEQUENCE [LARGE SCALE GENOMIC DNA]</scope>
    <source>
        <strain evidence="1 2">A04</strain>
    </source>
</reference>
<gene>
    <name evidence="1" type="ORF">V7V80_07585</name>
</gene>
<sequence>MQPLLGECGQAYPALVTSVEGSILAREFAHERAAQQADVSQDWLNAADIPTTGIIESAADDIWNMNP</sequence>
<dbReference type="EMBL" id="JBBHLD010000004">
    <property type="protein sequence ID" value="MEJ5904538.1"/>
    <property type="molecule type" value="Genomic_DNA"/>
</dbReference>
<organism evidence="1 2">
    <name type="scientific">Pseudomonas kermanshahensis</name>
    <dbReference type="NCBI Taxonomy" id="2745482"/>
    <lineage>
        <taxon>Bacteria</taxon>
        <taxon>Pseudomonadati</taxon>
        <taxon>Pseudomonadota</taxon>
        <taxon>Gammaproteobacteria</taxon>
        <taxon>Pseudomonadales</taxon>
        <taxon>Pseudomonadaceae</taxon>
        <taxon>Pseudomonas</taxon>
    </lineage>
</organism>